<reference evidence="3" key="2">
    <citation type="journal article" date="2019" name="Viruses">
        <title>Identification of Loci Associated with Enhanced Virulence in Spodoptera litura Nucleopolyhedrovirus Isolates Using Deep Sequencing.</title>
        <authorList>
            <person name="Zwart M.P."/>
            <person name="Ali G."/>
            <person name="Strien E.A.V."/>
            <person name="Schijlen E.G.W.M."/>
            <person name="Wang M."/>
            <person name="Werf W.V."/>
            <person name="Vlak J.M."/>
        </authorList>
    </citation>
    <scope>NUCLEOTIDE SEQUENCE</scope>
    <source>
        <strain evidence="3">G2</strain>
    </source>
</reference>
<dbReference type="Pfam" id="PF06034">
    <property type="entry name" value="DUF919"/>
    <property type="match status" value="1"/>
</dbReference>
<protein>
    <submittedName>
        <fullName evidence="2">Uncharacterized protein</fullName>
    </submittedName>
</protein>
<dbReference type="KEGG" id="vg:922218"/>
<dbReference type="RefSeq" id="NP_258296.1">
    <property type="nucleotide sequence ID" value="NC_003102.1"/>
</dbReference>
<feature type="region of interest" description="Disordered" evidence="1">
    <location>
        <begin position="1"/>
        <end position="24"/>
    </location>
</feature>
<dbReference type="EMBL" id="AF325155">
    <property type="protein sequence ID" value="AAL01714.1"/>
    <property type="molecule type" value="Genomic_DNA"/>
</dbReference>
<evidence type="ECO:0000313" key="3">
    <source>
        <dbReference type="EMBL" id="QHN73878.1"/>
    </source>
</evidence>
<dbReference type="InterPro" id="IPR009265">
    <property type="entry name" value="AcMNPV_Orf29"/>
</dbReference>
<proteinExistence type="predicted"/>
<evidence type="ECO:0000256" key="1">
    <source>
        <dbReference type="SAM" id="MobiDB-lite"/>
    </source>
</evidence>
<organism evidence="2 4">
    <name type="scientific">Spodoptera litura multicapsid nucleopolyhedrovirus</name>
    <name type="common">SpltMNPV</name>
    <dbReference type="NCBI Taxonomy" id="46242"/>
    <lineage>
        <taxon>Viruses</taxon>
        <taxon>Viruses incertae sedis</taxon>
        <taxon>Naldaviricetes</taxon>
        <taxon>Lefavirales</taxon>
        <taxon>Baculoviridae</taxon>
        <taxon>Alphabaculovirus</taxon>
        <taxon>Alphabaculovirus spliturae</taxon>
    </lineage>
</organism>
<dbReference type="OrthoDB" id="24948at10239"/>
<dbReference type="Proteomes" id="UP000202667">
    <property type="component" value="Segment"/>
</dbReference>
<accession>Q91BJ0</accession>
<keyword evidence="4" id="KW-1185">Reference proteome</keyword>
<sequence>MRRALASYIPTRDGKKQKKNMRPTTTCTTLERQINDIVATKRRLKIKMQHLERLKLITKNEIERRDLDRRLFEIRMNFLEYAHLKF</sequence>
<evidence type="ECO:0000313" key="4">
    <source>
        <dbReference type="Proteomes" id="UP000202667"/>
    </source>
</evidence>
<dbReference type="EMBL" id="MN342245">
    <property type="protein sequence ID" value="QHN73878.1"/>
    <property type="molecule type" value="Genomic_DNA"/>
</dbReference>
<organismHost>
    <name type="scientific">Lepidoptera</name>
    <name type="common">moths &amp; butterflies</name>
    <dbReference type="NCBI Taxonomy" id="7088"/>
</organismHost>
<reference evidence="2 4" key="1">
    <citation type="journal article" date="2001" name="Virology">
        <title>Sequence analysis of the Spodoptera litura multicapsid nucleopolyhedrovirus genome.</title>
        <authorList>
            <person name="Pang Y."/>
            <person name="Yu J."/>
            <person name="Wang L."/>
            <person name="Hu X."/>
            <person name="Bao W."/>
            <person name="Li G."/>
            <person name="Chen C."/>
            <person name="Han H."/>
            <person name="Hu S."/>
            <person name="Yang H."/>
        </authorList>
    </citation>
    <scope>NUCLEOTIDE SEQUENCE [LARGE SCALE GENOMIC DNA]</scope>
    <source>
        <strain evidence="2 4">G2</strain>
    </source>
</reference>
<evidence type="ECO:0000313" key="2">
    <source>
        <dbReference type="EMBL" id="AAL01714.1"/>
    </source>
</evidence>
<gene>
    <name evidence="3" type="primary">ORF28</name>
</gene>
<name>Q91BJ0_NPVST</name>